<dbReference type="Proteomes" id="UP001049176">
    <property type="component" value="Chromosome 6"/>
</dbReference>
<dbReference type="KEGG" id="more:E1B28_009839"/>
<comment type="caution">
    <text evidence="2">The sequence shown here is derived from an EMBL/GenBank/DDBJ whole genome shotgun (WGS) entry which is preliminary data.</text>
</comment>
<feature type="compositionally biased region" description="Basic residues" evidence="1">
    <location>
        <begin position="135"/>
        <end position="146"/>
    </location>
</feature>
<dbReference type="EMBL" id="CM032186">
    <property type="protein sequence ID" value="KAG7090749.1"/>
    <property type="molecule type" value="Genomic_DNA"/>
</dbReference>
<evidence type="ECO:0000313" key="2">
    <source>
        <dbReference type="EMBL" id="KAG7090749.1"/>
    </source>
</evidence>
<protein>
    <submittedName>
        <fullName evidence="2">Uncharacterized protein</fullName>
    </submittedName>
</protein>
<dbReference type="GeneID" id="66078915"/>
<gene>
    <name evidence="2" type="ORF">E1B28_009839</name>
</gene>
<keyword evidence="3" id="KW-1185">Reference proteome</keyword>
<dbReference type="AlphaFoldDB" id="A0A9P7RVX7"/>
<feature type="compositionally biased region" description="Basic and acidic residues" evidence="1">
    <location>
        <begin position="158"/>
        <end position="167"/>
    </location>
</feature>
<name>A0A9P7RVX7_9AGAR</name>
<evidence type="ECO:0000256" key="1">
    <source>
        <dbReference type="SAM" id="MobiDB-lite"/>
    </source>
</evidence>
<evidence type="ECO:0000313" key="3">
    <source>
        <dbReference type="Proteomes" id="UP001049176"/>
    </source>
</evidence>
<sequence>MSNQSELLSKFMRVQTAKGTADEKKLWLLSEAGKSMCLHCQKIDTICEFKISPIQCQQCRTRGKTCSRTIAFQRDVIKGRLKLTDEAYDALLEEYSRGHQSSGGHVEPGQVADEEGKSNIEQLQLTPSPPPAPITRKRTRTTNARRHGTDYTAPISADKMHRNRSNDRPPSPLPVNAPAQFSVPYSVPNNIQANLGQSCDDYTFVDGGLPNSSLVGRDEVDHCSHRSYSVSVPHDQSHRMDHIVQSTGEKGSNAEPVNDISFLKRQIEDISTEIQYKHTRLDDDMCIRLDSIASKMGKLVKKSNHDEV</sequence>
<dbReference type="RefSeq" id="XP_043007219.1">
    <property type="nucleotide sequence ID" value="XM_043154762.1"/>
</dbReference>
<organism evidence="2 3">
    <name type="scientific">Marasmius oreades</name>
    <name type="common">fairy-ring Marasmius</name>
    <dbReference type="NCBI Taxonomy" id="181124"/>
    <lineage>
        <taxon>Eukaryota</taxon>
        <taxon>Fungi</taxon>
        <taxon>Dikarya</taxon>
        <taxon>Basidiomycota</taxon>
        <taxon>Agaricomycotina</taxon>
        <taxon>Agaricomycetes</taxon>
        <taxon>Agaricomycetidae</taxon>
        <taxon>Agaricales</taxon>
        <taxon>Marasmiineae</taxon>
        <taxon>Marasmiaceae</taxon>
        <taxon>Marasmius</taxon>
    </lineage>
</organism>
<proteinExistence type="predicted"/>
<reference evidence="2" key="1">
    <citation type="journal article" date="2021" name="Genome Biol. Evol.">
        <title>The assembled and annotated genome of the fairy-ring fungus Marasmius oreades.</title>
        <authorList>
            <person name="Hiltunen M."/>
            <person name="Ament-Velasquez S.L."/>
            <person name="Johannesson H."/>
        </authorList>
    </citation>
    <scope>NUCLEOTIDE SEQUENCE</scope>
    <source>
        <strain evidence="2">03SP1</strain>
    </source>
</reference>
<feature type="region of interest" description="Disordered" evidence="1">
    <location>
        <begin position="97"/>
        <end position="175"/>
    </location>
</feature>
<accession>A0A9P7RVX7</accession>